<dbReference type="Pfam" id="PF12838">
    <property type="entry name" value="Fer4_7"/>
    <property type="match status" value="1"/>
</dbReference>
<dbReference type="PROSITE" id="PS00198">
    <property type="entry name" value="4FE4S_FER_1"/>
    <property type="match status" value="1"/>
</dbReference>
<evidence type="ECO:0000256" key="2">
    <source>
        <dbReference type="ARBA" id="ARBA00023002"/>
    </source>
</evidence>
<dbReference type="InterPro" id="IPR051626">
    <property type="entry name" value="Oxidoreductase_gamma_subunit"/>
</dbReference>
<keyword evidence="1" id="KW-0479">Metal-binding</keyword>
<dbReference type="GO" id="GO:0046872">
    <property type="term" value="F:metal ion binding"/>
    <property type="evidence" value="ECO:0007669"/>
    <property type="project" value="UniProtKB-KW"/>
</dbReference>
<evidence type="ECO:0000313" key="7">
    <source>
        <dbReference type="Proteomes" id="UP000243688"/>
    </source>
</evidence>
<keyword evidence="4" id="KW-0411">Iron-sulfur</keyword>
<evidence type="ECO:0000256" key="4">
    <source>
        <dbReference type="ARBA" id="ARBA00023014"/>
    </source>
</evidence>
<keyword evidence="3" id="KW-0408">Iron</keyword>
<dbReference type="InterPro" id="IPR019752">
    <property type="entry name" value="Pyrv/ketoisovalerate_OxRed_cat"/>
</dbReference>
<dbReference type="InterPro" id="IPR002869">
    <property type="entry name" value="Pyrv_flavodox_OxRed_cen"/>
</dbReference>
<dbReference type="Gene3D" id="3.40.920.10">
    <property type="entry name" value="Pyruvate-ferredoxin oxidoreductase, PFOR, domain III"/>
    <property type="match status" value="1"/>
</dbReference>
<dbReference type="AlphaFoldDB" id="A0A2A6DY40"/>
<dbReference type="PANTHER" id="PTHR43366:SF1">
    <property type="entry name" value="PYRUVATE SYNTHASE SUBUNIT PORC"/>
    <property type="match status" value="1"/>
</dbReference>
<dbReference type="PROSITE" id="PS51379">
    <property type="entry name" value="4FE4S_FER_2"/>
    <property type="match status" value="2"/>
</dbReference>
<dbReference type="SUPFAM" id="SSF54862">
    <property type="entry name" value="4Fe-4S ferredoxins"/>
    <property type="match status" value="1"/>
</dbReference>
<evidence type="ECO:0000256" key="3">
    <source>
        <dbReference type="ARBA" id="ARBA00023004"/>
    </source>
</evidence>
<comment type="caution">
    <text evidence="6">The sequence shown here is derived from an EMBL/GenBank/DDBJ whole genome shotgun (WGS) entry which is preliminary data.</text>
</comment>
<feature type="domain" description="4Fe-4S ferredoxin-type" evidence="5">
    <location>
        <begin position="249"/>
        <end position="278"/>
    </location>
</feature>
<gene>
    <name evidence="6" type="ORF">BLM47_11135</name>
</gene>
<accession>A0A2A6DY40</accession>
<sequence length="345" mass="38036">MAATLPKTNERGFFEIRLESIGGLGANLAGKMLAEAGVVGAGLNGVSFSTYGSEKKGSPVKAHIRFCRPDMEIRDTAPVERPHVVGVFHEALYKTVNVVSGIYEDSIVLVNSAKDPDRLKEMLKLKGGTIAVVDATGIALEEKNRVNMAMLGGLFRLCEFLDPEAMKAVIRKSLEKKYPHAVQPAIRTFERGYEEVKFKTFPLPKGEEMPPYVRYDTPILGYATQPIGGTIINPGNSVLRDLSISRAGMMPHFHEEKCIHCAACDTVCPDFCFVWAELPDKKGRPQMFLQGIDYQYCKGCLKCVQACPTEALTAAREEDGYAERHRVPHRFNWAMPQPAAVGAGR</sequence>
<dbReference type="NCBIfam" id="TIGR02175">
    <property type="entry name" value="PorC_KorC"/>
    <property type="match status" value="1"/>
</dbReference>
<dbReference type="InterPro" id="IPR011894">
    <property type="entry name" value="PorC_KorC"/>
</dbReference>
<feature type="domain" description="4Fe-4S ferredoxin-type" evidence="5">
    <location>
        <begin position="287"/>
        <end position="317"/>
    </location>
</feature>
<dbReference type="SUPFAM" id="SSF53323">
    <property type="entry name" value="Pyruvate-ferredoxin oxidoreductase, PFOR, domain III"/>
    <property type="match status" value="1"/>
</dbReference>
<dbReference type="Gene3D" id="3.30.70.3270">
    <property type="match status" value="1"/>
</dbReference>
<evidence type="ECO:0000313" key="6">
    <source>
        <dbReference type="EMBL" id="PDO09711.1"/>
    </source>
</evidence>
<dbReference type="PANTHER" id="PTHR43366">
    <property type="entry name" value="PYRUVATE SYNTHASE SUBUNIT PORC"/>
    <property type="match status" value="1"/>
</dbReference>
<organism evidence="6 7">
    <name type="scientific">Candidatus Reconcilbacillus cellulovorans</name>
    <dbReference type="NCBI Taxonomy" id="1906605"/>
    <lineage>
        <taxon>Bacteria</taxon>
        <taxon>Bacillati</taxon>
        <taxon>Bacillota</taxon>
        <taxon>Bacilli</taxon>
        <taxon>Bacillales</taxon>
        <taxon>Paenibacillaceae</taxon>
        <taxon>Candidatus Reconcilbacillus</taxon>
    </lineage>
</organism>
<dbReference type="EMBL" id="MOXJ01000030">
    <property type="protein sequence ID" value="PDO09711.1"/>
    <property type="molecule type" value="Genomic_DNA"/>
</dbReference>
<keyword evidence="2" id="KW-0560">Oxidoreductase</keyword>
<protein>
    <submittedName>
        <fullName evidence="6">Ferredoxin</fullName>
    </submittedName>
</protein>
<evidence type="ECO:0000256" key="1">
    <source>
        <dbReference type="ARBA" id="ARBA00022723"/>
    </source>
</evidence>
<reference evidence="6 7" key="1">
    <citation type="submission" date="2016-12" db="EMBL/GenBank/DDBJ databases">
        <title>Candidatus Reconcilibacillus cellulovorans genome.</title>
        <authorList>
            <person name="Kolinko S."/>
            <person name="Wu Y.-W."/>
            <person name="Tachea F."/>
            <person name="Denzel E."/>
            <person name="Hiras J."/>
            <person name="Baecker N."/>
            <person name="Chan L.J."/>
            <person name="Eichorst S.A."/>
            <person name="Frey D."/>
            <person name="Adams P.D."/>
            <person name="Pray T."/>
            <person name="Tanjore D."/>
            <person name="Petzold C.J."/>
            <person name="Gladden J.M."/>
            <person name="Simmons B.A."/>
            <person name="Singer S.W."/>
        </authorList>
    </citation>
    <scope>NUCLEOTIDE SEQUENCE [LARGE SCALE GENOMIC DNA]</scope>
    <source>
        <strain evidence="6">JTherm</strain>
    </source>
</reference>
<name>A0A2A6DY40_9BACL</name>
<dbReference type="InterPro" id="IPR017896">
    <property type="entry name" value="4Fe4S_Fe-S-bd"/>
</dbReference>
<dbReference type="Proteomes" id="UP000243688">
    <property type="component" value="Unassembled WGS sequence"/>
</dbReference>
<proteinExistence type="predicted"/>
<dbReference type="InterPro" id="IPR017900">
    <property type="entry name" value="4Fe4S_Fe_S_CS"/>
</dbReference>
<dbReference type="Pfam" id="PF01558">
    <property type="entry name" value="POR"/>
    <property type="match status" value="1"/>
</dbReference>
<dbReference type="GO" id="GO:0051536">
    <property type="term" value="F:iron-sulfur cluster binding"/>
    <property type="evidence" value="ECO:0007669"/>
    <property type="project" value="UniProtKB-KW"/>
</dbReference>
<evidence type="ECO:0000259" key="5">
    <source>
        <dbReference type="PROSITE" id="PS51379"/>
    </source>
</evidence>
<dbReference type="GO" id="GO:0016625">
    <property type="term" value="F:oxidoreductase activity, acting on the aldehyde or oxo group of donors, iron-sulfur protein as acceptor"/>
    <property type="evidence" value="ECO:0007669"/>
    <property type="project" value="InterPro"/>
</dbReference>